<dbReference type="SFLD" id="SFLDG01129">
    <property type="entry name" value="C1.5:_HAD__Beta-PGM__Phosphata"/>
    <property type="match status" value="1"/>
</dbReference>
<accession>A0A2R8A9J4</accession>
<dbReference type="Gene3D" id="1.10.150.450">
    <property type="match status" value="1"/>
</dbReference>
<gene>
    <name evidence="1" type="ORF">POI8812_01224</name>
</gene>
<dbReference type="NCBIfam" id="TIGR01993">
    <property type="entry name" value="Pyr-5-nucltdase"/>
    <property type="match status" value="1"/>
</dbReference>
<dbReference type="Proteomes" id="UP000244932">
    <property type="component" value="Unassembled WGS sequence"/>
</dbReference>
<dbReference type="Gene3D" id="3.40.50.1000">
    <property type="entry name" value="HAD superfamily/HAD-like"/>
    <property type="match status" value="1"/>
</dbReference>
<organism evidence="1 2">
    <name type="scientific">Pontivivens insulae</name>
    <dbReference type="NCBI Taxonomy" id="1639689"/>
    <lineage>
        <taxon>Bacteria</taxon>
        <taxon>Pseudomonadati</taxon>
        <taxon>Pseudomonadota</taxon>
        <taxon>Alphaproteobacteria</taxon>
        <taxon>Rhodobacterales</taxon>
        <taxon>Paracoccaceae</taxon>
        <taxon>Pontivivens</taxon>
    </lineage>
</organism>
<dbReference type="PANTHER" id="PTHR12725">
    <property type="entry name" value="HALOACID DEHALOGENASE-LIKE HYDROLASE"/>
    <property type="match status" value="1"/>
</dbReference>
<dbReference type="SFLD" id="SFLDG01132">
    <property type="entry name" value="C1.5.3:_5'-Nucleotidase_Like"/>
    <property type="match status" value="1"/>
</dbReference>
<proteinExistence type="predicted"/>
<reference evidence="1 2" key="1">
    <citation type="submission" date="2018-03" db="EMBL/GenBank/DDBJ databases">
        <authorList>
            <person name="Keele B.F."/>
        </authorList>
    </citation>
    <scope>NUCLEOTIDE SEQUENCE [LARGE SCALE GENOMIC DNA]</scope>
    <source>
        <strain evidence="1 2">CeCT 8812</strain>
    </source>
</reference>
<keyword evidence="2" id="KW-1185">Reference proteome</keyword>
<dbReference type="AlphaFoldDB" id="A0A2R8A9J4"/>
<dbReference type="SFLD" id="SFLDS00003">
    <property type="entry name" value="Haloacid_Dehalogenase"/>
    <property type="match status" value="1"/>
</dbReference>
<evidence type="ECO:0008006" key="3">
    <source>
        <dbReference type="Google" id="ProtNLM"/>
    </source>
</evidence>
<dbReference type="SUPFAM" id="SSF56784">
    <property type="entry name" value="HAD-like"/>
    <property type="match status" value="1"/>
</dbReference>
<dbReference type="EMBL" id="OMKW01000002">
    <property type="protein sequence ID" value="SPF28921.1"/>
    <property type="molecule type" value="Genomic_DNA"/>
</dbReference>
<dbReference type="InterPro" id="IPR023214">
    <property type="entry name" value="HAD_sf"/>
</dbReference>
<evidence type="ECO:0000313" key="2">
    <source>
        <dbReference type="Proteomes" id="UP000244932"/>
    </source>
</evidence>
<sequence>MLATVVYLPCMKQHFDHVRDWVFDLDNTLYPPSARLFDQMEVLMTDWIVQNIGVERHDAHDMRDGYLRDYGTTLAGLLHHHGIEPDPFLDHAHELDLSALVPAPDLHAAIAALPGRKIVYTNGTRKHAHRVIAARGLQGLFDAVYGIEDADYLSKPSKDAFGRVFHIGDVDTAHGAMFEDSLENLEVPHALGMRTVWIGPTAEDEPDFVDFATNDLTGFLMRVNAGLAGE</sequence>
<name>A0A2R8A9J4_9RHOB</name>
<dbReference type="PANTHER" id="PTHR12725:SF117">
    <property type="entry name" value="HALOACID DEHALOGENASE-LIKE HYDROLASE"/>
    <property type="match status" value="1"/>
</dbReference>
<dbReference type="Pfam" id="PF00702">
    <property type="entry name" value="Hydrolase"/>
    <property type="match status" value="1"/>
</dbReference>
<dbReference type="InterPro" id="IPR036412">
    <property type="entry name" value="HAD-like_sf"/>
</dbReference>
<protein>
    <recommendedName>
        <fullName evidence="3">Phosphoglycolate phosphatase</fullName>
    </recommendedName>
</protein>
<evidence type="ECO:0000313" key="1">
    <source>
        <dbReference type="EMBL" id="SPF28921.1"/>
    </source>
</evidence>
<dbReference type="InterPro" id="IPR010237">
    <property type="entry name" value="Pyr-5-nucltdase"/>
</dbReference>